<gene>
    <name evidence="2" type="ORF">QQX98_010681</name>
</gene>
<reference evidence="2 3" key="1">
    <citation type="journal article" date="2025" name="Microbiol. Resour. Announc.">
        <title>Draft genome sequences for Neonectria magnoliae and Neonectria punicea, canker pathogens of Liriodendron tulipifera and Acer saccharum in West Virginia.</title>
        <authorList>
            <person name="Petronek H.M."/>
            <person name="Kasson M.T."/>
            <person name="Metheny A.M."/>
            <person name="Stauder C.M."/>
            <person name="Lovett B."/>
            <person name="Lynch S.C."/>
            <person name="Garnas J.R."/>
            <person name="Kasson L.R."/>
            <person name="Stajich J.E."/>
        </authorList>
    </citation>
    <scope>NUCLEOTIDE SEQUENCE [LARGE SCALE GENOMIC DNA]</scope>
    <source>
        <strain evidence="2 3">NRRL 64653</strain>
    </source>
</reference>
<evidence type="ECO:0008006" key="4">
    <source>
        <dbReference type="Google" id="ProtNLM"/>
    </source>
</evidence>
<comment type="caution">
    <text evidence="2">The sequence shown here is derived from an EMBL/GenBank/DDBJ whole genome shotgun (WGS) entry which is preliminary data.</text>
</comment>
<feature type="region of interest" description="Disordered" evidence="1">
    <location>
        <begin position="1"/>
        <end position="35"/>
    </location>
</feature>
<name>A0ABR1GNU4_9HYPO</name>
<protein>
    <recommendedName>
        <fullName evidence="4">VOC domain-containing protein</fullName>
    </recommendedName>
</protein>
<evidence type="ECO:0000256" key="1">
    <source>
        <dbReference type="SAM" id="MobiDB-lite"/>
    </source>
</evidence>
<organism evidence="2 3">
    <name type="scientific">Neonectria punicea</name>
    <dbReference type="NCBI Taxonomy" id="979145"/>
    <lineage>
        <taxon>Eukaryota</taxon>
        <taxon>Fungi</taxon>
        <taxon>Dikarya</taxon>
        <taxon>Ascomycota</taxon>
        <taxon>Pezizomycotina</taxon>
        <taxon>Sordariomycetes</taxon>
        <taxon>Hypocreomycetidae</taxon>
        <taxon>Hypocreales</taxon>
        <taxon>Nectriaceae</taxon>
        <taxon>Neonectria</taxon>
    </lineage>
</organism>
<evidence type="ECO:0000313" key="2">
    <source>
        <dbReference type="EMBL" id="KAK7403546.1"/>
    </source>
</evidence>
<proteinExistence type="predicted"/>
<dbReference type="InterPro" id="IPR029068">
    <property type="entry name" value="Glyas_Bleomycin-R_OHBP_Dase"/>
</dbReference>
<sequence>MDFRTPSPTPSLMDESSPTDSEPEQRTPSPVMPGLIDPEVIKSEACSYDQSVVLHRTSKEPHVMPIPTSLPSFESQPENTTAHTMAQQAVCRTCRKPDAQPSGFIMISCFDMHRAQAFYARCFGWTFLGDLNRFDPTDENLMQYGSSPFDLQAMNFFTSSDPSAENHNVTGALIQRNDPQIKRCEVQARAWGKPPTCHLRVPDIGDAADRIEANSGWVKSLRFGIRQGIMDYGEFMDPEGNLFGLVAYHPEVMKKKLQSMQQNARF</sequence>
<evidence type="ECO:0000313" key="3">
    <source>
        <dbReference type="Proteomes" id="UP001498476"/>
    </source>
</evidence>
<dbReference type="SUPFAM" id="SSF54593">
    <property type="entry name" value="Glyoxalase/Bleomycin resistance protein/Dihydroxybiphenyl dioxygenase"/>
    <property type="match status" value="1"/>
</dbReference>
<accession>A0ABR1GNU4</accession>
<dbReference type="Proteomes" id="UP001498476">
    <property type="component" value="Unassembled WGS sequence"/>
</dbReference>
<dbReference type="EMBL" id="JAZAVJ010000241">
    <property type="protein sequence ID" value="KAK7403546.1"/>
    <property type="molecule type" value="Genomic_DNA"/>
</dbReference>
<keyword evidence="3" id="KW-1185">Reference proteome</keyword>
<dbReference type="Gene3D" id="3.10.180.10">
    <property type="entry name" value="2,3-Dihydroxybiphenyl 1,2-Dioxygenase, domain 1"/>
    <property type="match status" value="1"/>
</dbReference>